<dbReference type="PANTHER" id="PTHR13932:SF5">
    <property type="entry name" value="RADICAL S-ADENOSYL METHIONINE DOMAIN-CONTAINING PROTEIN 1, MITOCHONDRIAL"/>
    <property type="match status" value="1"/>
</dbReference>
<evidence type="ECO:0000256" key="9">
    <source>
        <dbReference type="ARBA" id="ARBA00022723"/>
    </source>
</evidence>
<dbReference type="GO" id="GO:0004109">
    <property type="term" value="F:coproporphyrinogen oxidase activity"/>
    <property type="evidence" value="ECO:0007669"/>
    <property type="project" value="InterPro"/>
</dbReference>
<dbReference type="InterPro" id="IPR006638">
    <property type="entry name" value="Elp3/MiaA/NifB-like_rSAM"/>
</dbReference>
<gene>
    <name evidence="15" type="ORF">AC626_14080</name>
</gene>
<keyword evidence="7 13" id="KW-0349">Heme</keyword>
<dbReference type="NCBIfam" id="TIGR00539">
    <property type="entry name" value="hemN_rel"/>
    <property type="match status" value="1"/>
</dbReference>
<dbReference type="PROSITE" id="PS51918">
    <property type="entry name" value="RADICAL_SAM"/>
    <property type="match status" value="1"/>
</dbReference>
<comment type="caution">
    <text evidence="15">The sequence shown here is derived from an EMBL/GenBank/DDBJ whole genome shotgun (WGS) entry which is preliminary data.</text>
</comment>
<dbReference type="SFLD" id="SFLDG01082">
    <property type="entry name" value="B12-binding_domain_containing"/>
    <property type="match status" value="1"/>
</dbReference>
<dbReference type="GO" id="GO:0006779">
    <property type="term" value="P:porphyrin-containing compound biosynthetic process"/>
    <property type="evidence" value="ECO:0007669"/>
    <property type="project" value="InterPro"/>
</dbReference>
<evidence type="ECO:0000256" key="8">
    <source>
        <dbReference type="ARBA" id="ARBA00022691"/>
    </source>
</evidence>
<proteinExistence type="inferred from homology"/>
<comment type="subcellular location">
    <subcellularLocation>
        <location evidence="2 13">Cytoplasm</location>
    </subcellularLocation>
</comment>
<dbReference type="InterPro" id="IPR034505">
    <property type="entry name" value="Coproporphyrinogen-III_oxidase"/>
</dbReference>
<keyword evidence="10 13" id="KW-0408">Iron</keyword>
<evidence type="ECO:0000256" key="10">
    <source>
        <dbReference type="ARBA" id="ARBA00023004"/>
    </source>
</evidence>
<keyword evidence="8 13" id="KW-0949">S-adenosyl-L-methionine</keyword>
<keyword evidence="12 13" id="KW-0143">Chaperone</keyword>
<comment type="cofactor">
    <cofactor evidence="1">
        <name>[4Fe-4S] cluster</name>
        <dbReference type="ChEBI" id="CHEBI:49883"/>
    </cofactor>
</comment>
<evidence type="ECO:0000259" key="14">
    <source>
        <dbReference type="PROSITE" id="PS51918"/>
    </source>
</evidence>
<dbReference type="FunFam" id="3.20.20.70:FF:000124">
    <property type="entry name" value="Heme chaperone HemW"/>
    <property type="match status" value="1"/>
</dbReference>
<dbReference type="InterPro" id="IPR013785">
    <property type="entry name" value="Aldolase_TIM"/>
</dbReference>
<dbReference type="Proteomes" id="UP000036850">
    <property type="component" value="Unassembled WGS sequence"/>
</dbReference>
<sequence length="378" mass="42567">MNLPPLSLYIHVPWCVQKCPYCDFNSHGQKGEIPEQEYVQHLLADLRADLHLVQGRTLHSIFIGGGTPSLLSGEAYTHLLGEIEALIGFSDDIEITLEANPGTVETDRFKHYVAAGINRISIGVQSLQADKLKALGRIHGEQEARHAALEAHDAGLNSFNMDLMHGLPNQSVADALSDLQQVIDLNPPHLSWYQLTIEPNTQFASKPPKLPQDEILWDIQEQGQALLAKHGYQQYEISGYAKAGYQCKHNLNYWQFGDYLGIGCGAHGKITQPDSSQILRTVKVKHPRGYMDLSKSYLYDSWQVEPSDRPFEFFMNCFRLHVPCAKQDFCDYTGLALSDIEPAINRAIEQELLIDQGDSWLVTIKGHRYLNDLLELFV</sequence>
<dbReference type="PANTHER" id="PTHR13932">
    <property type="entry name" value="COPROPORPHYRINIGEN III OXIDASE"/>
    <property type="match status" value="1"/>
</dbReference>
<dbReference type="GO" id="GO:0051539">
    <property type="term" value="F:4 iron, 4 sulfur cluster binding"/>
    <property type="evidence" value="ECO:0007669"/>
    <property type="project" value="UniProtKB-UniRule"/>
</dbReference>
<dbReference type="SMART" id="SM00729">
    <property type="entry name" value="Elp3"/>
    <property type="match status" value="1"/>
</dbReference>
<evidence type="ECO:0000313" key="16">
    <source>
        <dbReference type="Proteomes" id="UP000036850"/>
    </source>
</evidence>
<dbReference type="CDD" id="cd01335">
    <property type="entry name" value="Radical_SAM"/>
    <property type="match status" value="1"/>
</dbReference>
<feature type="domain" description="Radical SAM core" evidence="14">
    <location>
        <begin position="1"/>
        <end position="236"/>
    </location>
</feature>
<comment type="function">
    <text evidence="13">Probably acts as a heme chaperone, transferring heme to an unknown acceptor. Binds one molecule of heme per monomer, possibly covalently. Binds 1 [4Fe-4S] cluster. The cluster is coordinated with 3 cysteines and an exchangeable S-adenosyl-L-methionine.</text>
</comment>
<keyword evidence="11 13" id="KW-0411">Iron-sulfur</keyword>
<dbReference type="Pfam" id="PF04055">
    <property type="entry name" value="Radical_SAM"/>
    <property type="match status" value="1"/>
</dbReference>
<evidence type="ECO:0000256" key="6">
    <source>
        <dbReference type="ARBA" id="ARBA00022490"/>
    </source>
</evidence>
<dbReference type="GO" id="GO:0046872">
    <property type="term" value="F:metal ion binding"/>
    <property type="evidence" value="ECO:0007669"/>
    <property type="project" value="UniProtKB-UniRule"/>
</dbReference>
<dbReference type="InterPro" id="IPR007197">
    <property type="entry name" value="rSAM"/>
</dbReference>
<keyword evidence="9 13" id="KW-0479">Metal-binding</keyword>
<evidence type="ECO:0000256" key="7">
    <source>
        <dbReference type="ARBA" id="ARBA00022617"/>
    </source>
</evidence>
<keyword evidence="5 13" id="KW-0004">4Fe-4S</keyword>
<evidence type="ECO:0000313" key="15">
    <source>
        <dbReference type="EMBL" id="KNC66916.1"/>
    </source>
</evidence>
<dbReference type="AlphaFoldDB" id="A0A0L0ER91"/>
<reference evidence="16" key="1">
    <citation type="submission" date="2015-07" db="EMBL/GenBank/DDBJ databases">
        <title>Draft genome sequence of a Pseudoalteromonas rubra strain, OCN096, isolated from Kaneohe Bay, Oahu, Hawaii.</title>
        <authorList>
            <person name="Beurmann S."/>
            <person name="Ushijima B."/>
            <person name="Belcaid M."/>
            <person name="Callahan S.M."/>
            <person name="Aeby G.S."/>
        </authorList>
    </citation>
    <scope>NUCLEOTIDE SEQUENCE [LARGE SCALE GENOMIC DNA]</scope>
    <source>
        <strain evidence="16">OCN096</strain>
    </source>
</reference>
<dbReference type="Gene3D" id="3.20.20.70">
    <property type="entry name" value="Aldolase class I"/>
    <property type="match status" value="1"/>
</dbReference>
<evidence type="ECO:0000256" key="1">
    <source>
        <dbReference type="ARBA" id="ARBA00001966"/>
    </source>
</evidence>
<dbReference type="GO" id="GO:0005737">
    <property type="term" value="C:cytoplasm"/>
    <property type="evidence" value="ECO:0007669"/>
    <property type="project" value="UniProtKB-SubCell"/>
</dbReference>
<dbReference type="InterPro" id="IPR004559">
    <property type="entry name" value="HemW-like"/>
</dbReference>
<accession>A0A0L0ER91</accession>
<evidence type="ECO:0000256" key="4">
    <source>
        <dbReference type="ARBA" id="ARBA00017228"/>
    </source>
</evidence>
<evidence type="ECO:0000256" key="5">
    <source>
        <dbReference type="ARBA" id="ARBA00022485"/>
    </source>
</evidence>
<dbReference type="SFLD" id="SFLDF00288">
    <property type="entry name" value="HemN-like__clustered_with_nucl"/>
    <property type="match status" value="1"/>
</dbReference>
<name>A0A0L0ER91_9GAMM</name>
<dbReference type="OrthoDB" id="9808022at2"/>
<evidence type="ECO:0000256" key="11">
    <source>
        <dbReference type="ARBA" id="ARBA00023014"/>
    </source>
</evidence>
<dbReference type="PATRIC" id="fig|43658.6.peg.1679"/>
<evidence type="ECO:0000256" key="2">
    <source>
        <dbReference type="ARBA" id="ARBA00004496"/>
    </source>
</evidence>
<dbReference type="InterPro" id="IPR058240">
    <property type="entry name" value="rSAM_sf"/>
</dbReference>
<protein>
    <recommendedName>
        <fullName evidence="4 13">Heme chaperone HemW</fullName>
    </recommendedName>
</protein>
<evidence type="ECO:0000256" key="3">
    <source>
        <dbReference type="ARBA" id="ARBA00006100"/>
    </source>
</evidence>
<dbReference type="SUPFAM" id="SSF102114">
    <property type="entry name" value="Radical SAM enzymes"/>
    <property type="match status" value="1"/>
</dbReference>
<evidence type="ECO:0000256" key="12">
    <source>
        <dbReference type="ARBA" id="ARBA00023186"/>
    </source>
</evidence>
<comment type="similarity">
    <text evidence="3">Belongs to the anaerobic coproporphyrinogen-III oxidase family. HemW subfamily.</text>
</comment>
<dbReference type="SFLD" id="SFLDS00029">
    <property type="entry name" value="Radical_SAM"/>
    <property type="match status" value="1"/>
</dbReference>
<dbReference type="SFLD" id="SFLDG01065">
    <property type="entry name" value="anaerobic_coproporphyrinogen-I"/>
    <property type="match status" value="1"/>
</dbReference>
<dbReference type="EMBL" id="LFZX01000108">
    <property type="protein sequence ID" value="KNC66916.1"/>
    <property type="molecule type" value="Genomic_DNA"/>
</dbReference>
<evidence type="ECO:0000256" key="13">
    <source>
        <dbReference type="RuleBase" id="RU364116"/>
    </source>
</evidence>
<dbReference type="SFLD" id="SFLDF00562">
    <property type="entry name" value="HemN-like__clustered_with_heat"/>
    <property type="match status" value="1"/>
</dbReference>
<keyword evidence="6 13" id="KW-0963">Cytoplasm</keyword>
<organism evidence="15 16">
    <name type="scientific">Pseudoalteromonas rubra</name>
    <dbReference type="NCBI Taxonomy" id="43658"/>
    <lineage>
        <taxon>Bacteria</taxon>
        <taxon>Pseudomonadati</taxon>
        <taxon>Pseudomonadota</taxon>
        <taxon>Gammaproteobacteria</taxon>
        <taxon>Alteromonadales</taxon>
        <taxon>Pseudoalteromonadaceae</taxon>
        <taxon>Pseudoalteromonas</taxon>
    </lineage>
</organism>